<gene>
    <name evidence="4" type="primary">rhaA</name>
    <name evidence="6" type="ORF">J1778_20435</name>
</gene>
<dbReference type="HAMAP" id="MF_00541">
    <property type="entry name" value="RhaA"/>
    <property type="match status" value="1"/>
</dbReference>
<evidence type="ECO:0000256" key="2">
    <source>
        <dbReference type="ARBA" id="ARBA00023211"/>
    </source>
</evidence>
<keyword evidence="2 4" id="KW-0464">Manganese</keyword>
<organism evidence="6 7">
    <name type="scientific">Rahnella bonaserana</name>
    <dbReference type="NCBI Taxonomy" id="2816248"/>
    <lineage>
        <taxon>Bacteria</taxon>
        <taxon>Pseudomonadati</taxon>
        <taxon>Pseudomonadota</taxon>
        <taxon>Gammaproteobacteria</taxon>
        <taxon>Enterobacterales</taxon>
        <taxon>Yersiniaceae</taxon>
        <taxon>Rahnella</taxon>
    </lineage>
</organism>
<comment type="subcellular location">
    <subcellularLocation>
        <location evidence="4">Cytoplasm</location>
    </subcellularLocation>
</comment>
<comment type="subunit">
    <text evidence="4">Homotetramer.</text>
</comment>
<comment type="function">
    <text evidence="4">Catalyzes the interconversion of L-rhamnose and L-rhamnulose.</text>
</comment>
<comment type="cofactor">
    <cofactor evidence="4">
        <name>Mn(2+)</name>
        <dbReference type="ChEBI" id="CHEBI:29035"/>
    </cofactor>
    <text evidence="4">Binds 1 Mn(2+) ion per subunit.</text>
</comment>
<keyword evidence="7" id="KW-1185">Reference proteome</keyword>
<protein>
    <recommendedName>
        <fullName evidence="4 5">L-rhamnose isomerase</fullName>
        <ecNumber evidence="4 5">5.3.1.14</ecNumber>
    </recommendedName>
</protein>
<name>A0ABS6M0W6_9GAMM</name>
<keyword evidence="4" id="KW-0963">Cytoplasm</keyword>
<keyword evidence="3 4" id="KW-0413">Isomerase</keyword>
<comment type="similarity">
    <text evidence="4">Belongs to the rhamnose isomerase family.</text>
</comment>
<dbReference type="Proteomes" id="UP000734343">
    <property type="component" value="Unassembled WGS sequence"/>
</dbReference>
<proteinExistence type="inferred from homology"/>
<evidence type="ECO:0000313" key="6">
    <source>
        <dbReference type="EMBL" id="MBU9857642.1"/>
    </source>
</evidence>
<dbReference type="GO" id="GO:0008740">
    <property type="term" value="F:L-rhamnose isomerase activity"/>
    <property type="evidence" value="ECO:0007669"/>
    <property type="project" value="UniProtKB-EC"/>
</dbReference>
<dbReference type="PANTHER" id="PTHR30268">
    <property type="entry name" value="L-RHAMNOSE ISOMERASE"/>
    <property type="match status" value="1"/>
</dbReference>
<keyword evidence="1 4" id="KW-0479">Metal-binding</keyword>
<comment type="catalytic activity">
    <reaction evidence="4">
        <text>L-rhamnopyranose = L-rhamnulose</text>
        <dbReference type="Rhea" id="RHEA:23160"/>
        <dbReference type="ChEBI" id="CHEBI:17897"/>
        <dbReference type="ChEBI" id="CHEBI:62346"/>
        <dbReference type="EC" id="5.3.1.14"/>
    </reaction>
</comment>
<accession>A0ABS6M0W6</accession>
<dbReference type="InterPro" id="IPR050337">
    <property type="entry name" value="L-rhamnose_isomerase"/>
</dbReference>
<dbReference type="EC" id="5.3.1.14" evidence="4 5"/>
<dbReference type="NCBIfam" id="NF002203">
    <property type="entry name" value="PRK01076.1"/>
    <property type="match status" value="1"/>
</dbReference>
<comment type="caution">
    <text evidence="6">The sequence shown here is derived from an EMBL/GenBank/DDBJ whole genome shotgun (WGS) entry which is preliminary data.</text>
</comment>
<dbReference type="RefSeq" id="WP_217174718.1">
    <property type="nucleotide sequence ID" value="NZ_CP126169.1"/>
</dbReference>
<keyword evidence="4" id="KW-0684">Rhamnose metabolism</keyword>
<reference evidence="6 7" key="1">
    <citation type="submission" date="2021-03" db="EMBL/GenBank/DDBJ databases">
        <title>Five novel Rahnella species.</title>
        <authorList>
            <person name="Brady C."/>
            <person name="Asselin J."/>
            <person name="Beer S."/>
            <person name="Bruberg M.B."/>
            <person name="Crampton B."/>
            <person name="Venter S."/>
            <person name="Arnold D."/>
            <person name="Denman S."/>
        </authorList>
    </citation>
    <scope>NUCLEOTIDE SEQUENCE [LARGE SCALE GENOMIC DNA]</scope>
    <source>
        <strain evidence="6 7">H11b</strain>
    </source>
</reference>
<dbReference type="InterPro" id="IPR009308">
    <property type="entry name" value="Rhamnose_isomerase"/>
</dbReference>
<evidence type="ECO:0000256" key="4">
    <source>
        <dbReference type="HAMAP-Rule" id="MF_00541"/>
    </source>
</evidence>
<dbReference type="Pfam" id="PF06134">
    <property type="entry name" value="RhaA"/>
    <property type="match status" value="1"/>
</dbReference>
<sequence>MTSSIDQAWTLAKERFAQLGIDAEAAIKQLDTLPVSIHCWQGDDVAGFENPEGNLTGGIQATGNYPGKARNAQQLRADLELAISMIPGPNRLNLHAIYLESEKPVARNEIEPKHFANWVDWAKKNKLGLDFNPSCFSHPMSADGFTLSSANPEVRQFWIEHCQASRRVSASFGRALGTPSVMNIWVPDGMKDLTVDRLAPRERLMSALDEVISEKFDLSEHIDAVESKLFGIGSESYTVGSNEFYLGYAASRGTALCLDAGHFHPTEVISDKISAAMLYVPRLLLHVSRPVRWDSDHVVLLDDETQAIASEIVRHNLFNRVHIGLDFFDASINRIAAWVIGTRNMKKALLKALLEPTDLLKKLEVEGDYTARLALLEEQKSLPWQAVWDMYCQRHDVPVGGQWLDTVRHYETSVLAKR</sequence>
<evidence type="ECO:0000313" key="7">
    <source>
        <dbReference type="Proteomes" id="UP000734343"/>
    </source>
</evidence>
<feature type="binding site" evidence="4">
    <location>
        <position position="296"/>
    </location>
    <ligand>
        <name>Mn(2+)</name>
        <dbReference type="ChEBI" id="CHEBI:29035"/>
    </ligand>
</feature>
<evidence type="ECO:0000256" key="1">
    <source>
        <dbReference type="ARBA" id="ARBA00022723"/>
    </source>
</evidence>
<evidence type="ECO:0000256" key="5">
    <source>
        <dbReference type="NCBIfam" id="TIGR01748"/>
    </source>
</evidence>
<dbReference type="PANTHER" id="PTHR30268:SF0">
    <property type="entry name" value="L-RHAMNOSE ISOMERASE"/>
    <property type="match status" value="1"/>
</dbReference>
<dbReference type="NCBIfam" id="TIGR01748">
    <property type="entry name" value="rhaA"/>
    <property type="match status" value="1"/>
</dbReference>
<dbReference type="EMBL" id="JAFMOW010000067">
    <property type="protein sequence ID" value="MBU9857642.1"/>
    <property type="molecule type" value="Genomic_DNA"/>
</dbReference>
<feature type="binding site" evidence="4">
    <location>
        <position position="262"/>
    </location>
    <ligand>
        <name>Mn(2+)</name>
        <dbReference type="ChEBI" id="CHEBI:29035"/>
    </ligand>
</feature>
<feature type="binding site" evidence="4">
    <location>
        <position position="294"/>
    </location>
    <ligand>
        <name>Mn(2+)</name>
        <dbReference type="ChEBI" id="CHEBI:29035"/>
    </ligand>
</feature>
<evidence type="ECO:0000256" key="3">
    <source>
        <dbReference type="ARBA" id="ARBA00023235"/>
    </source>
</evidence>
<comment type="pathway">
    <text evidence="4">Carbohydrate degradation; L-rhamnose degradation; glycerone phosphate from L-rhamnose: step 1/3.</text>
</comment>